<feature type="transmembrane region" description="Helical" evidence="2">
    <location>
        <begin position="496"/>
        <end position="517"/>
    </location>
</feature>
<protein>
    <submittedName>
        <fullName evidence="3">Uncharacterized protein</fullName>
    </submittedName>
</protein>
<reference evidence="3" key="1">
    <citation type="journal article" date="2021" name="Nat. Commun.">
        <title>Genetic determinants of endophytism in the Arabidopsis root mycobiome.</title>
        <authorList>
            <person name="Mesny F."/>
            <person name="Miyauchi S."/>
            <person name="Thiergart T."/>
            <person name="Pickel B."/>
            <person name="Atanasova L."/>
            <person name="Karlsson M."/>
            <person name="Huettel B."/>
            <person name="Barry K.W."/>
            <person name="Haridas S."/>
            <person name="Chen C."/>
            <person name="Bauer D."/>
            <person name="Andreopoulos W."/>
            <person name="Pangilinan J."/>
            <person name="LaButti K."/>
            <person name="Riley R."/>
            <person name="Lipzen A."/>
            <person name="Clum A."/>
            <person name="Drula E."/>
            <person name="Henrissat B."/>
            <person name="Kohler A."/>
            <person name="Grigoriev I.V."/>
            <person name="Martin F.M."/>
            <person name="Hacquard S."/>
        </authorList>
    </citation>
    <scope>NUCLEOTIDE SEQUENCE</scope>
    <source>
        <strain evidence="3">MPI-SDFR-AT-0068</strain>
    </source>
</reference>
<keyword evidence="2" id="KW-0472">Membrane</keyword>
<gene>
    <name evidence="3" type="ORF">BKA59DRAFT_387996</name>
</gene>
<dbReference type="EMBL" id="JAGPXF010000001">
    <property type="protein sequence ID" value="KAH7261565.1"/>
    <property type="molecule type" value="Genomic_DNA"/>
</dbReference>
<feature type="transmembrane region" description="Helical" evidence="2">
    <location>
        <begin position="524"/>
        <end position="544"/>
    </location>
</feature>
<keyword evidence="2" id="KW-1133">Transmembrane helix</keyword>
<evidence type="ECO:0000313" key="4">
    <source>
        <dbReference type="Proteomes" id="UP000813427"/>
    </source>
</evidence>
<evidence type="ECO:0000256" key="1">
    <source>
        <dbReference type="SAM" id="MobiDB-lite"/>
    </source>
</evidence>
<dbReference type="OrthoDB" id="409136at2759"/>
<organism evidence="3 4">
    <name type="scientific">Fusarium tricinctum</name>
    <dbReference type="NCBI Taxonomy" id="61284"/>
    <lineage>
        <taxon>Eukaryota</taxon>
        <taxon>Fungi</taxon>
        <taxon>Dikarya</taxon>
        <taxon>Ascomycota</taxon>
        <taxon>Pezizomycotina</taxon>
        <taxon>Sordariomycetes</taxon>
        <taxon>Hypocreomycetidae</taxon>
        <taxon>Hypocreales</taxon>
        <taxon>Nectriaceae</taxon>
        <taxon>Fusarium</taxon>
        <taxon>Fusarium tricinctum species complex</taxon>
    </lineage>
</organism>
<accession>A0A8K0S7C9</accession>
<evidence type="ECO:0000313" key="3">
    <source>
        <dbReference type="EMBL" id="KAH7261565.1"/>
    </source>
</evidence>
<comment type="caution">
    <text evidence="3">The sequence shown here is derived from an EMBL/GenBank/DDBJ whole genome shotgun (WGS) entry which is preliminary data.</text>
</comment>
<feature type="region of interest" description="Disordered" evidence="1">
    <location>
        <begin position="278"/>
        <end position="314"/>
    </location>
</feature>
<keyword evidence="2" id="KW-0812">Transmembrane</keyword>
<proteinExistence type="predicted"/>
<keyword evidence="4" id="KW-1185">Reference proteome</keyword>
<evidence type="ECO:0000256" key="2">
    <source>
        <dbReference type="SAM" id="Phobius"/>
    </source>
</evidence>
<dbReference type="AlphaFoldDB" id="A0A8K0S7C9"/>
<name>A0A8K0S7C9_9HYPO</name>
<sequence>MADLALTWKGLHLHVKAISILYDCVQLRQRILGSEHPDTVYARLTLGKWNNEGYKFGVPRSTVSDIAFSETSNSLWSHHGTSTNPSSLSDEVFVSQDRMAEGRPTMTFFNYKMSEAEHELSKVYDDVQSIASVSDDIDSLAEPDLGAASFRHAAVAYIVSMLTGNPELLTLYKQASRSMTKVRFVRNHRRLLKKYFLELFTESKTASQRSAVEFLRFRPNRTQISQGIFDLAMPSNSLAQEQLSTILKQQNDNLVILDRFLGDRGTLERPTPSEAILEPDTQLALDDTSTTSEDSDEDDSINDQHSCQSKEESPLSNLKATAEFFVTGQPFRVYQDHLRGLLNPYMIVPERDAIKELSPSNMKSKMTMTSWWVWLMNFCSPPPAGYIRISYLCANFQLIPIGEKCSPGWFQKRQFPPEIEVKAKRYLYEPVPMDDVDFFHIPLPHLLKPGPHVDRFWITTFPKKLTEQLVRKPGIDGQQIIGWGIRINEELNWRCVLVLLIIVLVLTGIGVVAYAVITSDDSSAFGMGAYLVAVSTTFITYQYFAWKDELQDMS</sequence>
<dbReference type="Proteomes" id="UP000813427">
    <property type="component" value="Unassembled WGS sequence"/>
</dbReference>